<dbReference type="Gene3D" id="1.10.10.10">
    <property type="entry name" value="Winged helix-like DNA-binding domain superfamily/Winged helix DNA-binding domain"/>
    <property type="match status" value="1"/>
</dbReference>
<dbReference type="InterPro" id="IPR000835">
    <property type="entry name" value="HTH_MarR-typ"/>
</dbReference>
<dbReference type="InterPro" id="IPR039422">
    <property type="entry name" value="MarR/SlyA-like"/>
</dbReference>
<comment type="caution">
    <text evidence="3">The sequence shown here is derived from an EMBL/GenBank/DDBJ whole genome shotgun (WGS) entry which is preliminary data.</text>
</comment>
<dbReference type="PROSITE" id="PS50995">
    <property type="entry name" value="HTH_MARR_2"/>
    <property type="match status" value="1"/>
</dbReference>
<dbReference type="SMART" id="SM00347">
    <property type="entry name" value="HTH_MARR"/>
    <property type="match status" value="1"/>
</dbReference>
<dbReference type="Pfam" id="PF12802">
    <property type="entry name" value="MarR_2"/>
    <property type="match status" value="1"/>
</dbReference>
<dbReference type="PANTHER" id="PTHR33164:SF43">
    <property type="entry name" value="HTH-TYPE TRANSCRIPTIONAL REPRESSOR YETL"/>
    <property type="match status" value="1"/>
</dbReference>
<evidence type="ECO:0000259" key="2">
    <source>
        <dbReference type="PROSITE" id="PS50995"/>
    </source>
</evidence>
<feature type="domain" description="HTH marR-type" evidence="2">
    <location>
        <begin position="39"/>
        <end position="171"/>
    </location>
</feature>
<sequence>MEATERQRSGHSANVDCASDAETRASAMTGDEADLGAIDDIIGFHIRLAHGATYRHFTETFSELGLTQKMVSVLWLIDDHPHIAQADIGRRLQMDRATTMAIINRLEARSLLVRGASTLDRRRQTLTLTATGHEALIEARRCIDEHEQWVRSRFTKREATLLIELLRRIHE</sequence>
<feature type="region of interest" description="Disordered" evidence="1">
    <location>
        <begin position="1"/>
        <end position="20"/>
    </location>
</feature>
<dbReference type="GO" id="GO:0006950">
    <property type="term" value="P:response to stress"/>
    <property type="evidence" value="ECO:0007669"/>
    <property type="project" value="TreeGrafter"/>
</dbReference>
<proteinExistence type="predicted"/>
<dbReference type="InterPro" id="IPR036388">
    <property type="entry name" value="WH-like_DNA-bd_sf"/>
</dbReference>
<dbReference type="GO" id="GO:0003700">
    <property type="term" value="F:DNA-binding transcription factor activity"/>
    <property type="evidence" value="ECO:0007669"/>
    <property type="project" value="InterPro"/>
</dbReference>
<evidence type="ECO:0000313" key="4">
    <source>
        <dbReference type="Proteomes" id="UP001138757"/>
    </source>
</evidence>
<protein>
    <submittedName>
        <fullName evidence="3">MarR family transcriptional regulator</fullName>
    </submittedName>
</protein>
<dbReference type="SUPFAM" id="SSF46785">
    <property type="entry name" value="Winged helix' DNA-binding domain"/>
    <property type="match status" value="1"/>
</dbReference>
<evidence type="ECO:0000313" key="3">
    <source>
        <dbReference type="EMBL" id="MBT2187044.1"/>
    </source>
</evidence>
<organism evidence="3 4">
    <name type="scientific">Sphingobium nicotianae</name>
    <dbReference type="NCBI Taxonomy" id="2782607"/>
    <lineage>
        <taxon>Bacteria</taxon>
        <taxon>Pseudomonadati</taxon>
        <taxon>Pseudomonadota</taxon>
        <taxon>Alphaproteobacteria</taxon>
        <taxon>Sphingomonadales</taxon>
        <taxon>Sphingomonadaceae</taxon>
        <taxon>Sphingobium</taxon>
    </lineage>
</organism>
<dbReference type="PRINTS" id="PR00598">
    <property type="entry name" value="HTHMARR"/>
</dbReference>
<evidence type="ECO:0000256" key="1">
    <source>
        <dbReference type="SAM" id="MobiDB-lite"/>
    </source>
</evidence>
<reference evidence="3" key="1">
    <citation type="submission" date="2021-05" db="EMBL/GenBank/DDBJ databases">
        <title>Genome of Sphingobium sp. strain.</title>
        <authorList>
            <person name="Fan R."/>
        </authorList>
    </citation>
    <scope>NUCLEOTIDE SEQUENCE</scope>
    <source>
        <strain evidence="3">H33</strain>
    </source>
</reference>
<name>A0A9X1DBV1_9SPHN</name>
<dbReference type="PANTHER" id="PTHR33164">
    <property type="entry name" value="TRANSCRIPTIONAL REGULATOR, MARR FAMILY"/>
    <property type="match status" value="1"/>
</dbReference>
<dbReference type="Proteomes" id="UP001138757">
    <property type="component" value="Unassembled WGS sequence"/>
</dbReference>
<gene>
    <name evidence="3" type="ORF">KK488_08810</name>
</gene>
<keyword evidence="4" id="KW-1185">Reference proteome</keyword>
<dbReference type="InterPro" id="IPR036390">
    <property type="entry name" value="WH_DNA-bd_sf"/>
</dbReference>
<accession>A0A9X1DBV1</accession>
<dbReference type="EMBL" id="JAHGAW010000005">
    <property type="protein sequence ID" value="MBT2187044.1"/>
    <property type="molecule type" value="Genomic_DNA"/>
</dbReference>
<dbReference type="AlphaFoldDB" id="A0A9X1DBV1"/>